<dbReference type="InterPro" id="IPR036378">
    <property type="entry name" value="FAS1_dom_sf"/>
</dbReference>
<dbReference type="InterPro" id="IPR050904">
    <property type="entry name" value="Adhesion/Biosynth-related"/>
</dbReference>
<dbReference type="Gene3D" id="2.30.180.10">
    <property type="entry name" value="FAS1 domain"/>
    <property type="match status" value="1"/>
</dbReference>
<evidence type="ECO:0000256" key="1">
    <source>
        <dbReference type="SAM" id="SignalP"/>
    </source>
</evidence>
<dbReference type="Proteomes" id="UP000599523">
    <property type="component" value="Unassembled WGS sequence"/>
</dbReference>
<organism evidence="3 4">
    <name type="scientific">Azoarcus taiwanensis</name>
    <dbReference type="NCBI Taxonomy" id="666964"/>
    <lineage>
        <taxon>Bacteria</taxon>
        <taxon>Pseudomonadati</taxon>
        <taxon>Pseudomonadota</taxon>
        <taxon>Betaproteobacteria</taxon>
        <taxon>Rhodocyclales</taxon>
        <taxon>Zoogloeaceae</taxon>
        <taxon>Azoarcus</taxon>
    </lineage>
</organism>
<accession>A0A972FDH6</accession>
<feature type="domain" description="FAS1" evidence="2">
    <location>
        <begin position="28"/>
        <end position="163"/>
    </location>
</feature>
<name>A0A972FDH6_9RHOO</name>
<dbReference type="PANTHER" id="PTHR10900:SF77">
    <property type="entry name" value="FI19380P1"/>
    <property type="match status" value="1"/>
</dbReference>
<dbReference type="RefSeq" id="WP_168987466.1">
    <property type="nucleotide sequence ID" value="NZ_CAWPHM010000221.1"/>
</dbReference>
<keyword evidence="4" id="KW-1185">Reference proteome</keyword>
<dbReference type="SUPFAM" id="SSF82153">
    <property type="entry name" value="FAS1 domain"/>
    <property type="match status" value="1"/>
</dbReference>
<evidence type="ECO:0000313" key="3">
    <source>
        <dbReference type="EMBL" id="NMG02685.1"/>
    </source>
</evidence>
<dbReference type="AlphaFoldDB" id="A0A972FDH6"/>
<evidence type="ECO:0000313" key="4">
    <source>
        <dbReference type="Proteomes" id="UP000599523"/>
    </source>
</evidence>
<sequence>MIRRTFLMLAATALLAAGAPAMAHNHGGKNIVETAQANEQFSILVEAVVAADLAGALSGEGPLTVFAPTNDAFAKLLEELGVTKEALLADTELLTQVLLYHVVEGKVMKADVPVGSAIPTLQGGSFTIDESLSITDARDRKAGIAATDVETSNGVIHVIDTVILP</sequence>
<evidence type="ECO:0000259" key="2">
    <source>
        <dbReference type="PROSITE" id="PS50213"/>
    </source>
</evidence>
<comment type="caution">
    <text evidence="3">The sequence shown here is derived from an EMBL/GenBank/DDBJ whole genome shotgun (WGS) entry which is preliminary data.</text>
</comment>
<feature type="chain" id="PRO_5037859877" evidence="1">
    <location>
        <begin position="24"/>
        <end position="165"/>
    </location>
</feature>
<dbReference type="InterPro" id="IPR000782">
    <property type="entry name" value="FAS1_domain"/>
</dbReference>
<dbReference type="SMART" id="SM00554">
    <property type="entry name" value="FAS1"/>
    <property type="match status" value="1"/>
</dbReference>
<proteinExistence type="predicted"/>
<dbReference type="EMBL" id="WTVM01000029">
    <property type="protein sequence ID" value="NMG02685.1"/>
    <property type="molecule type" value="Genomic_DNA"/>
</dbReference>
<dbReference type="GO" id="GO:0005615">
    <property type="term" value="C:extracellular space"/>
    <property type="evidence" value="ECO:0007669"/>
    <property type="project" value="TreeGrafter"/>
</dbReference>
<dbReference type="PANTHER" id="PTHR10900">
    <property type="entry name" value="PERIOSTIN-RELATED"/>
    <property type="match status" value="1"/>
</dbReference>
<reference evidence="3" key="1">
    <citation type="submission" date="2019-12" db="EMBL/GenBank/DDBJ databases">
        <title>Comparative genomics gives insights into the taxonomy of the Azoarcus-Aromatoleum group and reveals separate origins of nif in the plant-associated Azoarcus and non-plant-associated Aromatoleum sub-groups.</title>
        <authorList>
            <person name="Lafos M."/>
            <person name="Maluk M."/>
            <person name="Batista M."/>
            <person name="Junghare M."/>
            <person name="Carmona M."/>
            <person name="Faoro H."/>
            <person name="Cruz L.M."/>
            <person name="Battistoni F."/>
            <person name="De Souza E."/>
            <person name="Pedrosa F."/>
            <person name="Chen W.-M."/>
            <person name="Poole P.S."/>
            <person name="Dixon R.A."/>
            <person name="James E.K."/>
        </authorList>
    </citation>
    <scope>NUCLEOTIDE SEQUENCE</scope>
    <source>
        <strain evidence="3">NSC3</strain>
    </source>
</reference>
<dbReference type="PROSITE" id="PS50213">
    <property type="entry name" value="FAS1"/>
    <property type="match status" value="1"/>
</dbReference>
<keyword evidence="1" id="KW-0732">Signal</keyword>
<protein>
    <submittedName>
        <fullName evidence="3">Fasciclin domain-containing protein</fullName>
    </submittedName>
</protein>
<dbReference type="Pfam" id="PF02469">
    <property type="entry name" value="Fasciclin"/>
    <property type="match status" value="1"/>
</dbReference>
<feature type="signal peptide" evidence="1">
    <location>
        <begin position="1"/>
        <end position="23"/>
    </location>
</feature>
<gene>
    <name evidence="3" type="ORF">GPA21_06835</name>
</gene>
<dbReference type="FunFam" id="2.30.180.10:FF:000032">
    <property type="entry name" value="Fasciclin domain-containing protein, putative"/>
    <property type="match status" value="1"/>
</dbReference>